<reference evidence="2" key="2">
    <citation type="submission" date="2018-05" db="EMBL/GenBank/DDBJ databases">
        <title>OmerRS3 (Oryza meridionalis Reference Sequence Version 3).</title>
        <authorList>
            <person name="Zhang J."/>
            <person name="Kudrna D."/>
            <person name="Lee S."/>
            <person name="Talag J."/>
            <person name="Welchert J."/>
            <person name="Wing R.A."/>
        </authorList>
    </citation>
    <scope>NUCLEOTIDE SEQUENCE [LARGE SCALE GENOMIC DNA]</scope>
    <source>
        <strain evidence="2">cv. OR44</strain>
    </source>
</reference>
<evidence type="ECO:0000313" key="3">
    <source>
        <dbReference type="Proteomes" id="UP000008021"/>
    </source>
</evidence>
<keyword evidence="3" id="KW-1185">Reference proteome</keyword>
<name>A0A0E0EJZ7_9ORYZ</name>
<accession>A0A0E0EJZ7</accession>
<evidence type="ECO:0000313" key="2">
    <source>
        <dbReference type="EnsemblPlants" id="OMERI08G08350.1"/>
    </source>
</evidence>
<feature type="region of interest" description="Disordered" evidence="1">
    <location>
        <begin position="1"/>
        <end position="31"/>
    </location>
</feature>
<dbReference type="AlphaFoldDB" id="A0A0E0EJZ7"/>
<organism evidence="2">
    <name type="scientific">Oryza meridionalis</name>
    <dbReference type="NCBI Taxonomy" id="40149"/>
    <lineage>
        <taxon>Eukaryota</taxon>
        <taxon>Viridiplantae</taxon>
        <taxon>Streptophyta</taxon>
        <taxon>Embryophyta</taxon>
        <taxon>Tracheophyta</taxon>
        <taxon>Spermatophyta</taxon>
        <taxon>Magnoliopsida</taxon>
        <taxon>Liliopsida</taxon>
        <taxon>Poales</taxon>
        <taxon>Poaceae</taxon>
        <taxon>BOP clade</taxon>
        <taxon>Oryzoideae</taxon>
        <taxon>Oryzeae</taxon>
        <taxon>Oryzinae</taxon>
        <taxon>Oryza</taxon>
    </lineage>
</organism>
<sequence length="51" mass="5571">MATRASNRGGMESPGPEGSRSASEREQPDLWHWHPVLGGDGLYDGGCCRIW</sequence>
<dbReference type="EnsemblPlants" id="OMERI08G08350.1">
    <property type="protein sequence ID" value="OMERI08G08350.1"/>
    <property type="gene ID" value="OMERI08G08350"/>
</dbReference>
<protein>
    <submittedName>
        <fullName evidence="2">Uncharacterized protein</fullName>
    </submittedName>
</protein>
<dbReference type="Proteomes" id="UP000008021">
    <property type="component" value="Chromosome 8"/>
</dbReference>
<dbReference type="Gramene" id="OMERI08G08350.1">
    <property type="protein sequence ID" value="OMERI08G08350.1"/>
    <property type="gene ID" value="OMERI08G08350"/>
</dbReference>
<feature type="compositionally biased region" description="Basic and acidic residues" evidence="1">
    <location>
        <begin position="22"/>
        <end position="31"/>
    </location>
</feature>
<evidence type="ECO:0000256" key="1">
    <source>
        <dbReference type="SAM" id="MobiDB-lite"/>
    </source>
</evidence>
<proteinExistence type="predicted"/>
<reference evidence="2" key="1">
    <citation type="submission" date="2015-04" db="UniProtKB">
        <authorList>
            <consortium name="EnsemblPlants"/>
        </authorList>
    </citation>
    <scope>IDENTIFICATION</scope>
</reference>
<dbReference type="HOGENOM" id="CLU_3109663_0_0_1"/>